<reference evidence="1" key="1">
    <citation type="journal article" date="2011" name="Genome Biol.">
        <title>The draft genome of the carcinogenic human liver fluke Clonorchis sinensis.</title>
        <authorList>
            <person name="Wang X."/>
            <person name="Chen W."/>
            <person name="Huang Y."/>
            <person name="Sun J."/>
            <person name="Men J."/>
            <person name="Liu H."/>
            <person name="Luo F."/>
            <person name="Guo L."/>
            <person name="Lv X."/>
            <person name="Deng C."/>
            <person name="Zhou C."/>
            <person name="Fan Y."/>
            <person name="Li X."/>
            <person name="Huang L."/>
            <person name="Hu Y."/>
            <person name="Liang C."/>
            <person name="Hu X."/>
            <person name="Xu J."/>
            <person name="Yu X."/>
        </authorList>
    </citation>
    <scope>NUCLEOTIDE SEQUENCE [LARGE SCALE GENOMIC DNA]</scope>
    <source>
        <strain evidence="1">Henan</strain>
    </source>
</reference>
<reference key="2">
    <citation type="submission" date="2011-10" db="EMBL/GenBank/DDBJ databases">
        <title>The genome and transcriptome sequence of Clonorchis sinensis provide insights into the carcinogenic liver fluke.</title>
        <authorList>
            <person name="Wang X."/>
            <person name="Huang Y."/>
            <person name="Chen W."/>
            <person name="Liu H."/>
            <person name="Guo L."/>
            <person name="Chen Y."/>
            <person name="Luo F."/>
            <person name="Zhou W."/>
            <person name="Sun J."/>
            <person name="Mao Q."/>
            <person name="Liang P."/>
            <person name="Zhou C."/>
            <person name="Tian Y."/>
            <person name="Men J."/>
            <person name="Lv X."/>
            <person name="Huang L."/>
            <person name="Zhou J."/>
            <person name="Hu Y."/>
            <person name="Li R."/>
            <person name="Zhang F."/>
            <person name="Lei H."/>
            <person name="Li X."/>
            <person name="Hu X."/>
            <person name="Liang C."/>
            <person name="Xu J."/>
            <person name="Wu Z."/>
            <person name="Yu X."/>
        </authorList>
    </citation>
    <scope>NUCLEOTIDE SEQUENCE</scope>
    <source>
        <strain>Henan</strain>
    </source>
</reference>
<protein>
    <submittedName>
        <fullName evidence="1">Uncharacterized protein</fullName>
    </submittedName>
</protein>
<proteinExistence type="predicted"/>
<dbReference type="EMBL" id="DF142933">
    <property type="protein sequence ID" value="GAA49138.1"/>
    <property type="molecule type" value="Genomic_DNA"/>
</dbReference>
<sequence>MSEQPNSCAHQRLPQVCTYHNSSIVYRPHGNRVKYSLKHARKFAFPRLIQNRLNIFTSRMKLTRKKHIYRIKIKHAVAQPDVLSHTRQVLRRLPQVTFLSADPVPEFACLDHPLRQIRIAHIHPRLLTLIRFMHSHQGSMDSGVGQSLTGQSSASADQTPEHAVMLFCDPKKFTHKRIMDISYKGTRQKLMHVRQCTRLFDGYFDNVLLLWFL</sequence>
<gene>
    <name evidence="1" type="ORF">CLF_102572</name>
</gene>
<evidence type="ECO:0000313" key="1">
    <source>
        <dbReference type="EMBL" id="GAA49138.1"/>
    </source>
</evidence>
<name>G7Y853_CLOSI</name>
<keyword evidence="2" id="KW-1185">Reference proteome</keyword>
<dbReference type="AlphaFoldDB" id="G7Y853"/>
<dbReference type="Proteomes" id="UP000008909">
    <property type="component" value="Unassembled WGS sequence"/>
</dbReference>
<accession>G7Y853</accession>
<organism evidence="1 2">
    <name type="scientific">Clonorchis sinensis</name>
    <name type="common">Chinese liver fluke</name>
    <dbReference type="NCBI Taxonomy" id="79923"/>
    <lineage>
        <taxon>Eukaryota</taxon>
        <taxon>Metazoa</taxon>
        <taxon>Spiralia</taxon>
        <taxon>Lophotrochozoa</taxon>
        <taxon>Platyhelminthes</taxon>
        <taxon>Trematoda</taxon>
        <taxon>Digenea</taxon>
        <taxon>Opisthorchiida</taxon>
        <taxon>Opisthorchiata</taxon>
        <taxon>Opisthorchiidae</taxon>
        <taxon>Clonorchis</taxon>
    </lineage>
</organism>
<evidence type="ECO:0000313" key="2">
    <source>
        <dbReference type="Proteomes" id="UP000008909"/>
    </source>
</evidence>